<gene>
    <name evidence="1" type="ORF">E2C01_089733</name>
</gene>
<dbReference type="EMBL" id="VSRR010099095">
    <property type="protein sequence ID" value="MPC94559.1"/>
    <property type="molecule type" value="Genomic_DNA"/>
</dbReference>
<comment type="caution">
    <text evidence="1">The sequence shown here is derived from an EMBL/GenBank/DDBJ whole genome shotgun (WGS) entry which is preliminary data.</text>
</comment>
<protein>
    <submittedName>
        <fullName evidence="1">Uncharacterized protein</fullName>
    </submittedName>
</protein>
<name>A0A5B7JIA1_PORTR</name>
<keyword evidence="2" id="KW-1185">Reference proteome</keyword>
<dbReference type="AlphaFoldDB" id="A0A5B7JIA1"/>
<sequence length="61" mass="6884">MLSMLRPKSTLRGHRQSLEQVIGLLSAALLCSPSPLHSPRDSGDQRVLLRIHEAPFAWRPR</sequence>
<evidence type="ECO:0000313" key="1">
    <source>
        <dbReference type="EMBL" id="MPC94559.1"/>
    </source>
</evidence>
<accession>A0A5B7JIA1</accession>
<evidence type="ECO:0000313" key="2">
    <source>
        <dbReference type="Proteomes" id="UP000324222"/>
    </source>
</evidence>
<dbReference type="Proteomes" id="UP000324222">
    <property type="component" value="Unassembled WGS sequence"/>
</dbReference>
<reference evidence="1 2" key="1">
    <citation type="submission" date="2019-05" db="EMBL/GenBank/DDBJ databases">
        <title>Another draft genome of Portunus trituberculatus and its Hox gene families provides insights of decapod evolution.</title>
        <authorList>
            <person name="Jeong J.-H."/>
            <person name="Song I."/>
            <person name="Kim S."/>
            <person name="Choi T."/>
            <person name="Kim D."/>
            <person name="Ryu S."/>
            <person name="Kim W."/>
        </authorList>
    </citation>
    <scope>NUCLEOTIDE SEQUENCE [LARGE SCALE GENOMIC DNA]</scope>
    <source>
        <tissue evidence="1">Muscle</tissue>
    </source>
</reference>
<proteinExistence type="predicted"/>
<organism evidence="1 2">
    <name type="scientific">Portunus trituberculatus</name>
    <name type="common">Swimming crab</name>
    <name type="synonym">Neptunus trituberculatus</name>
    <dbReference type="NCBI Taxonomy" id="210409"/>
    <lineage>
        <taxon>Eukaryota</taxon>
        <taxon>Metazoa</taxon>
        <taxon>Ecdysozoa</taxon>
        <taxon>Arthropoda</taxon>
        <taxon>Crustacea</taxon>
        <taxon>Multicrustacea</taxon>
        <taxon>Malacostraca</taxon>
        <taxon>Eumalacostraca</taxon>
        <taxon>Eucarida</taxon>
        <taxon>Decapoda</taxon>
        <taxon>Pleocyemata</taxon>
        <taxon>Brachyura</taxon>
        <taxon>Eubrachyura</taxon>
        <taxon>Portunoidea</taxon>
        <taxon>Portunidae</taxon>
        <taxon>Portuninae</taxon>
        <taxon>Portunus</taxon>
    </lineage>
</organism>